<dbReference type="Pfam" id="PF00023">
    <property type="entry name" value="Ank"/>
    <property type="match status" value="1"/>
</dbReference>
<dbReference type="InterPro" id="IPR036770">
    <property type="entry name" value="Ankyrin_rpt-contain_sf"/>
</dbReference>
<dbReference type="EMBL" id="LSRX01001470">
    <property type="protein sequence ID" value="OLP79552.1"/>
    <property type="molecule type" value="Genomic_DNA"/>
</dbReference>
<evidence type="ECO:0000313" key="2">
    <source>
        <dbReference type="EMBL" id="OLP79552.1"/>
    </source>
</evidence>
<gene>
    <name evidence="2" type="ORF">AK812_SmicGene40145</name>
</gene>
<protein>
    <submittedName>
        <fullName evidence="2">Uncharacterized protein</fullName>
    </submittedName>
</protein>
<dbReference type="Gene3D" id="1.25.40.20">
    <property type="entry name" value="Ankyrin repeat-containing domain"/>
    <property type="match status" value="1"/>
</dbReference>
<feature type="repeat" description="ANK" evidence="1">
    <location>
        <begin position="2"/>
        <end position="28"/>
    </location>
</feature>
<accession>A0A1Q9C9D2</accession>
<dbReference type="PROSITE" id="PS50088">
    <property type="entry name" value="ANK_REPEAT"/>
    <property type="match status" value="1"/>
</dbReference>
<dbReference type="InterPro" id="IPR002110">
    <property type="entry name" value="Ankyrin_rpt"/>
</dbReference>
<keyword evidence="3" id="KW-1185">Reference proteome</keyword>
<evidence type="ECO:0000313" key="3">
    <source>
        <dbReference type="Proteomes" id="UP000186817"/>
    </source>
</evidence>
<dbReference type="SMART" id="SM00248">
    <property type="entry name" value="ANK"/>
    <property type="match status" value="1"/>
</dbReference>
<reference evidence="2 3" key="1">
    <citation type="submission" date="2016-02" db="EMBL/GenBank/DDBJ databases">
        <title>Genome analysis of coral dinoflagellate symbionts highlights evolutionary adaptations to a symbiotic lifestyle.</title>
        <authorList>
            <person name="Aranda M."/>
            <person name="Li Y."/>
            <person name="Liew Y.J."/>
            <person name="Baumgarten S."/>
            <person name="Simakov O."/>
            <person name="Wilson M."/>
            <person name="Piel J."/>
            <person name="Ashoor H."/>
            <person name="Bougouffa S."/>
            <person name="Bajic V.B."/>
            <person name="Ryu T."/>
            <person name="Ravasi T."/>
            <person name="Bayer T."/>
            <person name="Micklem G."/>
            <person name="Kim H."/>
            <person name="Bhak J."/>
            <person name="Lajeunesse T.C."/>
            <person name="Voolstra C.R."/>
        </authorList>
    </citation>
    <scope>NUCLEOTIDE SEQUENCE [LARGE SCALE GENOMIC DNA]</scope>
    <source>
        <strain evidence="2 3">CCMP2467</strain>
    </source>
</reference>
<name>A0A1Q9C9D2_SYMMI</name>
<dbReference type="Proteomes" id="UP000186817">
    <property type="component" value="Unassembled WGS sequence"/>
</dbReference>
<comment type="caution">
    <text evidence="2">The sequence shown here is derived from an EMBL/GenBank/DDBJ whole genome shotgun (WGS) entry which is preliminary data.</text>
</comment>
<dbReference type="OrthoDB" id="5402602at2759"/>
<sequence>MVRDTPLHWAAQNGKADCLGLLLNAGAEKGRGICQDETAAVTNRKTALDLASEAPAGFYGYYGGEAMANPLDVTSGEAHHWCSWVFLSFESAEGGAENSKILMTFLPHIGRIGRMSQAREELGCPLESAAALVVEVRDPVLSCLVAE</sequence>
<dbReference type="AlphaFoldDB" id="A0A1Q9C9D2"/>
<organism evidence="2 3">
    <name type="scientific">Symbiodinium microadriaticum</name>
    <name type="common">Dinoflagellate</name>
    <name type="synonym">Zooxanthella microadriatica</name>
    <dbReference type="NCBI Taxonomy" id="2951"/>
    <lineage>
        <taxon>Eukaryota</taxon>
        <taxon>Sar</taxon>
        <taxon>Alveolata</taxon>
        <taxon>Dinophyceae</taxon>
        <taxon>Suessiales</taxon>
        <taxon>Symbiodiniaceae</taxon>
        <taxon>Symbiodinium</taxon>
    </lineage>
</organism>
<keyword evidence="1" id="KW-0040">ANK repeat</keyword>
<dbReference type="PROSITE" id="PS50297">
    <property type="entry name" value="ANK_REP_REGION"/>
    <property type="match status" value="1"/>
</dbReference>
<evidence type="ECO:0000256" key="1">
    <source>
        <dbReference type="PROSITE-ProRule" id="PRU00023"/>
    </source>
</evidence>
<dbReference type="SUPFAM" id="SSF48403">
    <property type="entry name" value="Ankyrin repeat"/>
    <property type="match status" value="1"/>
</dbReference>
<proteinExistence type="predicted"/>